<dbReference type="OrthoDB" id="128799at2"/>
<evidence type="ECO:0000256" key="1">
    <source>
        <dbReference type="ARBA" id="ARBA00022801"/>
    </source>
</evidence>
<dbReference type="RefSeq" id="WP_099470814.1">
    <property type="nucleotide sequence ID" value="NZ_PDEM01000007.1"/>
</dbReference>
<dbReference type="EMBL" id="PDEM01000007">
    <property type="protein sequence ID" value="PHZ86437.1"/>
    <property type="molecule type" value="Genomic_DNA"/>
</dbReference>
<dbReference type="AlphaFoldDB" id="A0A2G4YVT5"/>
<dbReference type="GO" id="GO:0004252">
    <property type="term" value="F:serine-type endopeptidase activity"/>
    <property type="evidence" value="ECO:0007669"/>
    <property type="project" value="TreeGrafter"/>
</dbReference>
<dbReference type="InParanoid" id="A0A2G4YVT5"/>
<dbReference type="SUPFAM" id="SSF53474">
    <property type="entry name" value="alpha/beta-Hydrolases"/>
    <property type="match status" value="1"/>
</dbReference>
<dbReference type="SUPFAM" id="SSF82171">
    <property type="entry name" value="DPP6 N-terminal domain-like"/>
    <property type="match status" value="1"/>
</dbReference>
<evidence type="ECO:0000313" key="4">
    <source>
        <dbReference type="Proteomes" id="UP000229730"/>
    </source>
</evidence>
<accession>A0A2G4YVT5</accession>
<reference evidence="3 4" key="1">
    <citation type="submission" date="2017-10" db="EMBL/GenBank/DDBJ databases">
        <title>Frigbacter circumglobatus gen. nov. sp. nov., isolated from sediment cultured in situ.</title>
        <authorList>
            <person name="Zhao Z."/>
        </authorList>
    </citation>
    <scope>NUCLEOTIDE SEQUENCE [LARGE SCALE GENOMIC DNA]</scope>
    <source>
        <strain evidence="3 4">ZYL</strain>
    </source>
</reference>
<sequence>MLNLVFAITVALALNGGLVSLSHAEDAQKSSHIPIEAFAQLKTASGMQLSPDGTHLAFFVVHEGRQVIIIQPLQGKTAGVIPTGEGAEISWFRWINKTRLAVSYAYTSKRYLTTTRETRLYGFDLDGKNMINLIRPRKKQTIGTRLGTEKVPAQIQDKVVDWLPEDPDHILLSLDSDLDGNSEVRLIDVGSGHFSEVIRGNDGIQNYGTDQQNEIRLAWGYDRNSFQNRYKSSAKGYWRSISDTPWGGKGIDIVGFSPDPKIAYVSGYNERGRKAIFQINLETDEVLDPIFSHDQVDYDHIVKHPVTGKPVGVQYTIDQPKIIYFDDKLTRIQATVDHALPKTINRVVGLHEGKKLYLIHAMSDVDPGVYYLLDMKSKELQFIAETMPGITPKEMAPVQVVSYKNRIGVPIPGYLTLPKGRDTKNLPAIVLVHGGPHARDTQMFDYMVQFLANRGYAVLQSNFRGSEGFGKAFENAGRQQWGGRMQDDVTDSAQWLIAQGIADPKRICIAGASYGGYAAAMGLIKTPDCSVAASALAPC</sequence>
<evidence type="ECO:0000313" key="3">
    <source>
        <dbReference type="EMBL" id="PHZ86437.1"/>
    </source>
</evidence>
<organism evidence="3 4">
    <name type="scientific">Paremcibacter congregatus</name>
    <dbReference type="NCBI Taxonomy" id="2043170"/>
    <lineage>
        <taxon>Bacteria</taxon>
        <taxon>Pseudomonadati</taxon>
        <taxon>Pseudomonadota</taxon>
        <taxon>Alphaproteobacteria</taxon>
        <taxon>Emcibacterales</taxon>
        <taxon>Emcibacteraceae</taxon>
        <taxon>Paremcibacter</taxon>
    </lineage>
</organism>
<dbReference type="GO" id="GO:0006508">
    <property type="term" value="P:proteolysis"/>
    <property type="evidence" value="ECO:0007669"/>
    <property type="project" value="InterPro"/>
</dbReference>
<name>A0A2G4YVT5_9PROT</name>
<comment type="caution">
    <text evidence="3">The sequence shown here is derived from an EMBL/GenBank/DDBJ whole genome shotgun (WGS) entry which is preliminary data.</text>
</comment>
<dbReference type="InterPro" id="IPR001375">
    <property type="entry name" value="Peptidase_S9_cat"/>
</dbReference>
<feature type="domain" description="Peptidase S9 prolyl oligopeptidase catalytic" evidence="2">
    <location>
        <begin position="444"/>
        <end position="538"/>
    </location>
</feature>
<proteinExistence type="predicted"/>
<protein>
    <recommendedName>
        <fullName evidence="2">Peptidase S9 prolyl oligopeptidase catalytic domain-containing protein</fullName>
    </recommendedName>
</protein>
<gene>
    <name evidence="3" type="ORF">CRD36_00685</name>
</gene>
<keyword evidence="1" id="KW-0378">Hydrolase</keyword>
<dbReference type="Pfam" id="PF00326">
    <property type="entry name" value="Peptidase_S9"/>
    <property type="match status" value="1"/>
</dbReference>
<dbReference type="PANTHER" id="PTHR42776">
    <property type="entry name" value="SERINE PEPTIDASE S9 FAMILY MEMBER"/>
    <property type="match status" value="1"/>
</dbReference>
<dbReference type="Gene3D" id="3.40.50.1820">
    <property type="entry name" value="alpha/beta hydrolase"/>
    <property type="match status" value="1"/>
</dbReference>
<dbReference type="InterPro" id="IPR029058">
    <property type="entry name" value="AB_hydrolase_fold"/>
</dbReference>
<keyword evidence="4" id="KW-1185">Reference proteome</keyword>
<evidence type="ECO:0000259" key="2">
    <source>
        <dbReference type="Pfam" id="PF00326"/>
    </source>
</evidence>
<dbReference type="PANTHER" id="PTHR42776:SF27">
    <property type="entry name" value="DIPEPTIDYL PEPTIDASE FAMILY MEMBER 6"/>
    <property type="match status" value="1"/>
</dbReference>
<dbReference type="Proteomes" id="UP000229730">
    <property type="component" value="Unassembled WGS sequence"/>
</dbReference>